<sequence>MYLDCILDIRSVPSNPESDLLVILTPEHTMDPGGITTESSMGTLFMMIESLTAQLETIVTSSKIMQRSTVLLWPILNPFPTILLCTDDSMAWSAASGGTIALPLQNKDLSCTIGPQWDSCVL</sequence>
<protein>
    <submittedName>
        <fullName evidence="1">Uncharacterized protein</fullName>
    </submittedName>
</protein>
<accession>S6BII2</accession>
<evidence type="ECO:0000313" key="1">
    <source>
        <dbReference type="EMBL" id="BAN66079.1"/>
    </source>
</evidence>
<reference evidence="1" key="1">
    <citation type="journal article" date="2014" name="BMC Genomics">
        <title>The Babesia bovis gene and promoter model: an update from full-length EST analysis.</title>
        <authorList>
            <person name="Yamagishi J."/>
            <person name="Wakaguri H."/>
            <person name="Yokoyama N."/>
            <person name="Yamashita R."/>
            <person name="Suzuki Y."/>
            <person name="Xuan X."/>
            <person name="Igarashi I."/>
        </authorList>
    </citation>
    <scope>NUCLEOTIDE SEQUENCE</scope>
    <source>
        <strain evidence="1">Texas</strain>
    </source>
</reference>
<dbReference type="EMBL" id="AK442285">
    <property type="protein sequence ID" value="BAN66079.1"/>
    <property type="molecule type" value="mRNA"/>
</dbReference>
<proteinExistence type="evidence at transcript level"/>
<name>S6BII2_BABBO</name>
<dbReference type="AlphaFoldDB" id="S6BII2"/>
<organism evidence="1">
    <name type="scientific">Babesia bovis</name>
    <dbReference type="NCBI Taxonomy" id="5865"/>
    <lineage>
        <taxon>Eukaryota</taxon>
        <taxon>Sar</taxon>
        <taxon>Alveolata</taxon>
        <taxon>Apicomplexa</taxon>
        <taxon>Aconoidasida</taxon>
        <taxon>Piroplasmida</taxon>
        <taxon>Babesiidae</taxon>
        <taxon>Babesia</taxon>
    </lineage>
</organism>